<name>A0A0A9B6S0_ARUDO</name>
<evidence type="ECO:0000313" key="1">
    <source>
        <dbReference type="EMBL" id="JAD59046.1"/>
    </source>
</evidence>
<dbReference type="AlphaFoldDB" id="A0A0A9B6S0"/>
<dbReference type="EMBL" id="GBRH01238849">
    <property type="protein sequence ID" value="JAD59046.1"/>
    <property type="molecule type" value="Transcribed_RNA"/>
</dbReference>
<protein>
    <submittedName>
        <fullName evidence="1">Uncharacterized protein</fullName>
    </submittedName>
</protein>
<reference evidence="1" key="1">
    <citation type="submission" date="2014-09" db="EMBL/GenBank/DDBJ databases">
        <authorList>
            <person name="Magalhaes I.L.F."/>
            <person name="Oliveira U."/>
            <person name="Santos F.R."/>
            <person name="Vidigal T.H.D.A."/>
            <person name="Brescovit A.D."/>
            <person name="Santos A.J."/>
        </authorList>
    </citation>
    <scope>NUCLEOTIDE SEQUENCE</scope>
    <source>
        <tissue evidence="1">Shoot tissue taken approximately 20 cm above the soil surface</tissue>
    </source>
</reference>
<proteinExistence type="predicted"/>
<reference evidence="1" key="2">
    <citation type="journal article" date="2015" name="Data Brief">
        <title>Shoot transcriptome of the giant reed, Arundo donax.</title>
        <authorList>
            <person name="Barrero R.A."/>
            <person name="Guerrero F.D."/>
            <person name="Moolhuijzen P."/>
            <person name="Goolsby J.A."/>
            <person name="Tidwell J."/>
            <person name="Bellgard S.E."/>
            <person name="Bellgard M.I."/>
        </authorList>
    </citation>
    <scope>NUCLEOTIDE SEQUENCE</scope>
    <source>
        <tissue evidence="1">Shoot tissue taken approximately 20 cm above the soil surface</tissue>
    </source>
</reference>
<accession>A0A0A9B6S0</accession>
<organism evidence="1">
    <name type="scientific">Arundo donax</name>
    <name type="common">Giant reed</name>
    <name type="synonym">Donax arundinaceus</name>
    <dbReference type="NCBI Taxonomy" id="35708"/>
    <lineage>
        <taxon>Eukaryota</taxon>
        <taxon>Viridiplantae</taxon>
        <taxon>Streptophyta</taxon>
        <taxon>Embryophyta</taxon>
        <taxon>Tracheophyta</taxon>
        <taxon>Spermatophyta</taxon>
        <taxon>Magnoliopsida</taxon>
        <taxon>Liliopsida</taxon>
        <taxon>Poales</taxon>
        <taxon>Poaceae</taxon>
        <taxon>PACMAD clade</taxon>
        <taxon>Arundinoideae</taxon>
        <taxon>Arundineae</taxon>
        <taxon>Arundo</taxon>
    </lineage>
</organism>
<sequence length="42" mass="5120">MKLACGLPRNSRKLKFCMKREHSNRCQLRIHHMSYKKCPLYL</sequence>